<name>A0A3G8YL31_9DEIO</name>
<protein>
    <recommendedName>
        <fullName evidence="3">DUF4139 domain-containing protein</fullName>
    </recommendedName>
</protein>
<dbReference type="OrthoDB" id="63712at2"/>
<dbReference type="AlphaFoldDB" id="A0A3G8YL31"/>
<proteinExistence type="predicted"/>
<dbReference type="KEGG" id="dph:EHF33_20945"/>
<keyword evidence="2" id="KW-1185">Reference proteome</keyword>
<evidence type="ECO:0000313" key="1">
    <source>
        <dbReference type="EMBL" id="AZI45380.1"/>
    </source>
</evidence>
<evidence type="ECO:0000313" key="2">
    <source>
        <dbReference type="Proteomes" id="UP000276417"/>
    </source>
</evidence>
<dbReference type="PANTHER" id="PTHR38075">
    <property type="entry name" value="DUF4139 DOMAIN-CONTAINING PROTEIN"/>
    <property type="match status" value="1"/>
</dbReference>
<geneLocation type="plasmid" evidence="1 2">
    <name>unnamed5</name>
</geneLocation>
<evidence type="ECO:0008006" key="3">
    <source>
        <dbReference type="Google" id="ProtNLM"/>
    </source>
</evidence>
<dbReference type="PANTHER" id="PTHR38075:SF1">
    <property type="entry name" value="DUF4139 DOMAIN-CONTAINING PROTEIN"/>
    <property type="match status" value="1"/>
</dbReference>
<organism evidence="1 2">
    <name type="scientific">Deinococcus psychrotolerans</name>
    <dbReference type="NCBI Taxonomy" id="2489213"/>
    <lineage>
        <taxon>Bacteria</taxon>
        <taxon>Thermotogati</taxon>
        <taxon>Deinococcota</taxon>
        <taxon>Deinococci</taxon>
        <taxon>Deinococcales</taxon>
        <taxon>Deinococcaceae</taxon>
        <taxon>Deinococcus</taxon>
    </lineage>
</organism>
<dbReference type="RefSeq" id="WP_124875931.1">
    <property type="nucleotide sequence ID" value="NZ_CP034189.1"/>
</dbReference>
<gene>
    <name evidence="1" type="ORF">EHF33_20945</name>
</gene>
<accession>A0A3G8YL31</accession>
<dbReference type="Proteomes" id="UP000276417">
    <property type="component" value="Plasmid unnamed5"/>
</dbReference>
<dbReference type="EMBL" id="CP034189">
    <property type="protein sequence ID" value="AZI45380.1"/>
    <property type="molecule type" value="Genomic_DNA"/>
</dbReference>
<keyword evidence="1" id="KW-0614">Plasmid</keyword>
<sequence length="448" mass="50178">MMIGMTADLALPLPGVELRLYPTFAEVRLLVSSSEPSLSTAFPAETWEQVIPDSPTLLGLPFSAMTLTYRETWLSSLEGQLLWLQTPNGRQDVTLIRADDLLVRDQTGAHFRVNERHLLFPDPPPTYGKSGVHHLNFQLRAPGQGILAYLTRGITWNARYTLETQADEVTLTGFAQMRNQVDQALVPDKLTLVAGEVPLSAVRSSRYSVKDYDIPAFAQASPAYRNEPEFEDVQELAGLSLFDLRHPPELPAHGTVTVPFQAITVLTFEQLARLSTKFSLHDQQGVLGRQYRFSALQPLLGGQLTIRDQGFVVGQLYLSETAAEKVVILDLSDDPDLTYQRSVEVVDVQRRIEVADNKEKTEITHTTYQVTYALNNVKTRPVELEIEERLPRNQVNGSEPYASLREGQLRFTHTLMGGEKKVLSARVVLESRAQVDGLVKRLTRKFGL</sequence>
<reference evidence="1 2" key="1">
    <citation type="submission" date="2018-11" db="EMBL/GenBank/DDBJ databases">
        <title>Deinococcus shelandsis sp. nov., isolated from South Shetland Islands soil of Antarctica.</title>
        <authorList>
            <person name="Tian J."/>
        </authorList>
    </citation>
    <scope>NUCLEOTIDE SEQUENCE [LARGE SCALE GENOMIC DNA]</scope>
    <source>
        <strain evidence="1 2">S14-83T</strain>
        <plasmid evidence="1 2">unnamed5</plasmid>
    </source>
</reference>